<protein>
    <submittedName>
        <fullName evidence="2">Uncharacterized protein</fullName>
    </submittedName>
</protein>
<dbReference type="AlphaFoldDB" id="A0A8H8RN84"/>
<feature type="compositionally biased region" description="Polar residues" evidence="1">
    <location>
        <begin position="270"/>
        <end position="281"/>
    </location>
</feature>
<dbReference type="OrthoDB" id="194358at2759"/>
<dbReference type="Proteomes" id="UP000443090">
    <property type="component" value="Unassembled WGS sequence"/>
</dbReference>
<feature type="region of interest" description="Disordered" evidence="1">
    <location>
        <begin position="259"/>
        <end position="285"/>
    </location>
</feature>
<evidence type="ECO:0000256" key="1">
    <source>
        <dbReference type="SAM" id="MobiDB-lite"/>
    </source>
</evidence>
<evidence type="ECO:0000313" key="3">
    <source>
        <dbReference type="Proteomes" id="UP000443090"/>
    </source>
</evidence>
<proteinExistence type="predicted"/>
<accession>A0A8H8RN84</accession>
<organism evidence="2 3">
    <name type="scientific">Lachnellula occidentalis</name>
    <dbReference type="NCBI Taxonomy" id="215460"/>
    <lineage>
        <taxon>Eukaryota</taxon>
        <taxon>Fungi</taxon>
        <taxon>Dikarya</taxon>
        <taxon>Ascomycota</taxon>
        <taxon>Pezizomycotina</taxon>
        <taxon>Leotiomycetes</taxon>
        <taxon>Helotiales</taxon>
        <taxon>Lachnaceae</taxon>
        <taxon>Lachnellula</taxon>
    </lineage>
</organism>
<gene>
    <name evidence="2" type="ORF">LOCC1_G007153</name>
</gene>
<name>A0A8H8RN84_9HELO</name>
<feature type="region of interest" description="Disordered" evidence="1">
    <location>
        <begin position="1"/>
        <end position="54"/>
    </location>
</feature>
<feature type="compositionally biased region" description="Basic and acidic residues" evidence="1">
    <location>
        <begin position="12"/>
        <end position="32"/>
    </location>
</feature>
<dbReference type="EMBL" id="QGMI01000730">
    <property type="protein sequence ID" value="TVY37236.1"/>
    <property type="molecule type" value="Genomic_DNA"/>
</dbReference>
<feature type="non-terminal residue" evidence="2">
    <location>
        <position position="1"/>
    </location>
</feature>
<reference evidence="2 3" key="1">
    <citation type="submission" date="2018-05" db="EMBL/GenBank/DDBJ databases">
        <title>Genome sequencing and assembly of the regulated plant pathogen Lachnellula willkommii and related sister species for the development of diagnostic species identification markers.</title>
        <authorList>
            <person name="Giroux E."/>
            <person name="Bilodeau G."/>
        </authorList>
    </citation>
    <scope>NUCLEOTIDE SEQUENCE [LARGE SCALE GENOMIC DNA]</scope>
    <source>
        <strain evidence="2 3">CBS 160.35</strain>
    </source>
</reference>
<keyword evidence="3" id="KW-1185">Reference proteome</keyword>
<evidence type="ECO:0000313" key="2">
    <source>
        <dbReference type="EMBL" id="TVY37236.1"/>
    </source>
</evidence>
<comment type="caution">
    <text evidence="2">The sequence shown here is derived from an EMBL/GenBank/DDBJ whole genome shotgun (WGS) entry which is preliminary data.</text>
</comment>
<feature type="compositionally biased region" description="Basic and acidic residues" evidence="1">
    <location>
        <begin position="259"/>
        <end position="269"/>
    </location>
</feature>
<sequence length="509" mass="57427">SSSYHTRTPKASHVERSLLDDYDELPRLRNDPVEETDPMQSHMYVPSATPGSAAESNSCIQCGDYSLTLYYCNLCDNWTPPQGQTGPGGILHEKTDQTVADKLRATFEASPDDQEQAAMFQADENTAWFGVVKDESGDLIFHDYGRYADIIAEISRDRGSRHNNEFPGLVCFVGETGARKSSLIKVLIELSEADGDTHHQTPVVGSVRHQDVPTSGDVHLYTDPKTYLSDNPILYADCEGLAGGEREPKGARSRLMKHMNGEPKTDQRTKSFQKSQRNLQHSSEREITWATKTDSRVMKSARNIQEFPKCQSTPVLTFTSFRVIENVIEKLIEWAGAALEMSSNQPVLPHAVIALNVSELSIDPEQWEVPRATTWLMDAVKESLSKNVKFRKHAQIWRSRGRRIDTVEDLLLSYYSSIRVIRIPGIGRPTLMKNQMEKLYGEISASLEISKTSKRSLRMLLDADELQPYLKFAFDHFSTNLDRPFDFVQASFISNPTILRVIYLSLQST</sequence>